<organism evidence="8 9">
    <name type="scientific">Rouxiella badensis</name>
    <dbReference type="NCBI Taxonomy" id="1646377"/>
    <lineage>
        <taxon>Bacteria</taxon>
        <taxon>Pseudomonadati</taxon>
        <taxon>Pseudomonadota</taxon>
        <taxon>Gammaproteobacteria</taxon>
        <taxon>Enterobacterales</taxon>
        <taxon>Yersiniaceae</taxon>
        <taxon>Rouxiella</taxon>
    </lineage>
</organism>
<dbReference type="RefSeq" id="WP_017492579.1">
    <property type="nucleotide sequence ID" value="NZ_CAUQAZ010000102.1"/>
</dbReference>
<feature type="transmembrane region" description="Helical" evidence="6">
    <location>
        <begin position="105"/>
        <end position="122"/>
    </location>
</feature>
<keyword evidence="9" id="KW-1185">Reference proteome</keyword>
<dbReference type="AlphaFoldDB" id="A0A1X0WH77"/>
<dbReference type="PANTHER" id="PTHR38459">
    <property type="entry name" value="PROPHAGE BACTOPRENOL-LINKED GLUCOSE TRANSLOCASE HOMOLOG"/>
    <property type="match status" value="1"/>
</dbReference>
<dbReference type="STRING" id="1646377.BS640_07285"/>
<keyword evidence="3 6" id="KW-0812">Transmembrane</keyword>
<dbReference type="InterPro" id="IPR007267">
    <property type="entry name" value="GtrA_DPMS_TM"/>
</dbReference>
<comment type="similarity">
    <text evidence="2">Belongs to the GtrA family.</text>
</comment>
<dbReference type="GO" id="GO:0005886">
    <property type="term" value="C:plasma membrane"/>
    <property type="evidence" value="ECO:0007669"/>
    <property type="project" value="TreeGrafter"/>
</dbReference>
<evidence type="ECO:0000256" key="3">
    <source>
        <dbReference type="ARBA" id="ARBA00022692"/>
    </source>
</evidence>
<dbReference type="GO" id="GO:0000271">
    <property type="term" value="P:polysaccharide biosynthetic process"/>
    <property type="evidence" value="ECO:0007669"/>
    <property type="project" value="InterPro"/>
</dbReference>
<sequence length="133" mass="14740">MKSTILEIFKFGVIGGIGFLVDAGVLYLLKDSLGLYFARVISFICAVIATWLLNRSITFAKSKVTHRRSKEFALYFLVMLVGGCINIGCYVLMVNSSILVREYPILGVAVGSLAGMITNFTFSKKLIYKKQHS</sequence>
<evidence type="ECO:0000256" key="2">
    <source>
        <dbReference type="ARBA" id="ARBA00009399"/>
    </source>
</evidence>
<name>A0A1X0WH77_9GAMM</name>
<protein>
    <submittedName>
        <fullName evidence="8">Polysaccharide synthesis protein GtrA</fullName>
    </submittedName>
</protein>
<dbReference type="PANTHER" id="PTHR38459:SF1">
    <property type="entry name" value="PROPHAGE BACTOPRENOL-LINKED GLUCOSE TRANSLOCASE HOMOLOG"/>
    <property type="match status" value="1"/>
</dbReference>
<comment type="caution">
    <text evidence="8">The sequence shown here is derived from an EMBL/GenBank/DDBJ whole genome shotgun (WGS) entry which is preliminary data.</text>
</comment>
<reference evidence="8 9" key="1">
    <citation type="journal article" date="2017" name="Int. J. Syst. Evol. Microbiol.">
        <title>Rouxiella badensis sp. nov. and Rouxiella silvae sp. nov. isolated from peat bog soil in Germany and emendation of the genus description.</title>
        <authorList>
            <person name="Le Fleche-Mateos A."/>
            <person name="Kugler J.H."/>
            <person name="Hansen S.H."/>
            <person name="Syldatk C."/>
            <person name="Hausmann R."/>
            <person name="Lomprez F."/>
            <person name="Vandenbogaert M."/>
            <person name="Manuguerra J.C."/>
            <person name="Grimont P.A."/>
        </authorList>
    </citation>
    <scope>NUCLEOTIDE SEQUENCE [LARGE SCALE GENOMIC DNA]</scope>
    <source>
        <strain evidence="8 9">DSM 100043</strain>
    </source>
</reference>
<evidence type="ECO:0000256" key="1">
    <source>
        <dbReference type="ARBA" id="ARBA00004141"/>
    </source>
</evidence>
<keyword evidence="5 6" id="KW-0472">Membrane</keyword>
<keyword evidence="4 6" id="KW-1133">Transmembrane helix</keyword>
<feature type="domain" description="GtrA/DPMS transmembrane" evidence="7">
    <location>
        <begin position="10"/>
        <end position="127"/>
    </location>
</feature>
<dbReference type="Proteomes" id="UP000192536">
    <property type="component" value="Unassembled WGS sequence"/>
</dbReference>
<accession>A0A1X0WH77</accession>
<dbReference type="Pfam" id="PF04138">
    <property type="entry name" value="GtrA_DPMS_TM"/>
    <property type="match status" value="1"/>
</dbReference>
<feature type="transmembrane region" description="Helical" evidence="6">
    <location>
        <begin position="35"/>
        <end position="53"/>
    </location>
</feature>
<comment type="subcellular location">
    <subcellularLocation>
        <location evidence="1">Membrane</location>
        <topology evidence="1">Multi-pass membrane protein</topology>
    </subcellularLocation>
</comment>
<feature type="transmembrane region" description="Helical" evidence="6">
    <location>
        <begin position="74"/>
        <end position="93"/>
    </location>
</feature>
<proteinExistence type="inferred from homology"/>
<dbReference type="EMBL" id="MRWE01000009">
    <property type="protein sequence ID" value="ORJ26129.1"/>
    <property type="molecule type" value="Genomic_DNA"/>
</dbReference>
<evidence type="ECO:0000256" key="5">
    <source>
        <dbReference type="ARBA" id="ARBA00023136"/>
    </source>
</evidence>
<evidence type="ECO:0000256" key="4">
    <source>
        <dbReference type="ARBA" id="ARBA00022989"/>
    </source>
</evidence>
<evidence type="ECO:0000313" key="9">
    <source>
        <dbReference type="Proteomes" id="UP000192536"/>
    </source>
</evidence>
<evidence type="ECO:0000256" key="6">
    <source>
        <dbReference type="SAM" id="Phobius"/>
    </source>
</evidence>
<dbReference type="GeneID" id="93565057"/>
<evidence type="ECO:0000259" key="7">
    <source>
        <dbReference type="Pfam" id="PF04138"/>
    </source>
</evidence>
<evidence type="ECO:0000313" key="8">
    <source>
        <dbReference type="EMBL" id="ORJ26129.1"/>
    </source>
</evidence>
<feature type="transmembrane region" description="Helical" evidence="6">
    <location>
        <begin position="12"/>
        <end position="29"/>
    </location>
</feature>
<gene>
    <name evidence="8" type="ORF">BS640_07285</name>
</gene>
<dbReference type="InterPro" id="IPR051401">
    <property type="entry name" value="GtrA_CellWall_Glycosyl"/>
</dbReference>